<evidence type="ECO:0000313" key="3">
    <source>
        <dbReference type="Proteomes" id="UP001168877"/>
    </source>
</evidence>
<keyword evidence="1" id="KW-0472">Membrane</keyword>
<protein>
    <submittedName>
        <fullName evidence="2">Uncharacterized protein</fullName>
    </submittedName>
</protein>
<accession>A0AA39SG18</accession>
<keyword evidence="1" id="KW-1133">Transmembrane helix</keyword>
<dbReference type="AlphaFoldDB" id="A0AA39SG18"/>
<name>A0AA39SG18_ACESA</name>
<feature type="transmembrane region" description="Helical" evidence="1">
    <location>
        <begin position="46"/>
        <end position="65"/>
    </location>
</feature>
<gene>
    <name evidence="2" type="ORF">LWI29_036746</name>
</gene>
<comment type="caution">
    <text evidence="2">The sequence shown here is derived from an EMBL/GenBank/DDBJ whole genome shotgun (WGS) entry which is preliminary data.</text>
</comment>
<organism evidence="2 3">
    <name type="scientific">Acer saccharum</name>
    <name type="common">Sugar maple</name>
    <dbReference type="NCBI Taxonomy" id="4024"/>
    <lineage>
        <taxon>Eukaryota</taxon>
        <taxon>Viridiplantae</taxon>
        <taxon>Streptophyta</taxon>
        <taxon>Embryophyta</taxon>
        <taxon>Tracheophyta</taxon>
        <taxon>Spermatophyta</taxon>
        <taxon>Magnoliopsida</taxon>
        <taxon>eudicotyledons</taxon>
        <taxon>Gunneridae</taxon>
        <taxon>Pentapetalae</taxon>
        <taxon>rosids</taxon>
        <taxon>malvids</taxon>
        <taxon>Sapindales</taxon>
        <taxon>Sapindaceae</taxon>
        <taxon>Hippocastanoideae</taxon>
        <taxon>Acereae</taxon>
        <taxon>Acer</taxon>
    </lineage>
</organism>
<dbReference type="Proteomes" id="UP001168877">
    <property type="component" value="Unassembled WGS sequence"/>
</dbReference>
<reference evidence="2" key="1">
    <citation type="journal article" date="2022" name="Plant J.">
        <title>Strategies of tolerance reflected in two North American maple genomes.</title>
        <authorList>
            <person name="McEvoy S.L."/>
            <person name="Sezen U.U."/>
            <person name="Trouern-Trend A."/>
            <person name="McMahon S.M."/>
            <person name="Schaberg P.G."/>
            <person name="Yang J."/>
            <person name="Wegrzyn J.L."/>
            <person name="Swenson N.G."/>
        </authorList>
    </citation>
    <scope>NUCLEOTIDE SEQUENCE</scope>
    <source>
        <strain evidence="2">NS2018</strain>
    </source>
</reference>
<proteinExistence type="predicted"/>
<dbReference type="EMBL" id="JAUESC010000382">
    <property type="protein sequence ID" value="KAK0588254.1"/>
    <property type="molecule type" value="Genomic_DNA"/>
</dbReference>
<keyword evidence="1" id="KW-0812">Transmembrane</keyword>
<keyword evidence="3" id="KW-1185">Reference proteome</keyword>
<reference evidence="2" key="2">
    <citation type="submission" date="2023-06" db="EMBL/GenBank/DDBJ databases">
        <authorList>
            <person name="Swenson N.G."/>
            <person name="Wegrzyn J.L."/>
            <person name="Mcevoy S.L."/>
        </authorList>
    </citation>
    <scope>NUCLEOTIDE SEQUENCE</scope>
    <source>
        <strain evidence="2">NS2018</strain>
        <tissue evidence="2">Leaf</tissue>
    </source>
</reference>
<sequence>MTSCWVVERVAAARTTVTEVLGSTGTASEAGTEGVGLNRGAGFTMVILYPMVFLLHITLYNIYIYKKPSFHFFLRKCDDELLGGKTSCDGPAARMMMAEAGSVAGVVGSTGTASEAGMEGVGLNRGDGFTMVILCVSVQGIGGNRRN</sequence>
<evidence type="ECO:0000256" key="1">
    <source>
        <dbReference type="SAM" id="Phobius"/>
    </source>
</evidence>
<evidence type="ECO:0000313" key="2">
    <source>
        <dbReference type="EMBL" id="KAK0588254.1"/>
    </source>
</evidence>